<feature type="domain" description="YbaK/aminoacyl-tRNA synthetase-associated" evidence="5">
    <location>
        <begin position="44"/>
        <end position="159"/>
    </location>
</feature>
<dbReference type="PANTHER" id="PTHR30411:SF0">
    <property type="entry name" value="CYS-TRNA(PRO)_CYS-TRNA(CYS) DEACYLASE YBAK"/>
    <property type="match status" value="1"/>
</dbReference>
<dbReference type="GO" id="GO:0016829">
    <property type="term" value="F:lyase activity"/>
    <property type="evidence" value="ECO:0007669"/>
    <property type="project" value="UniProtKB-KW"/>
</dbReference>
<dbReference type="EMBL" id="BAFE01000073">
    <property type="protein sequence ID" value="GAB49008.1"/>
    <property type="molecule type" value="Genomic_DNA"/>
</dbReference>
<dbReference type="AlphaFoldDB" id="H5UTF0"/>
<dbReference type="STRING" id="1089455.MOPEL_096_00150"/>
<dbReference type="eggNOG" id="COG2606">
    <property type="taxonomic scope" value="Bacteria"/>
</dbReference>
<proteinExistence type="inferred from homology"/>
<dbReference type="InterPro" id="IPR036754">
    <property type="entry name" value="YbaK/aa-tRNA-synt-asso_dom_sf"/>
</dbReference>
<dbReference type="SUPFAM" id="SSF55826">
    <property type="entry name" value="YbaK/ProRS associated domain"/>
    <property type="match status" value="1"/>
</dbReference>
<evidence type="ECO:0000256" key="1">
    <source>
        <dbReference type="ARBA" id="ARBA00009798"/>
    </source>
</evidence>
<dbReference type="NCBIfam" id="TIGR00011">
    <property type="entry name" value="YbaK_EbsC"/>
    <property type="match status" value="1"/>
</dbReference>
<keyword evidence="2 4" id="KW-0648">Protein biosynthesis</keyword>
<organism evidence="6 7">
    <name type="scientific">Mobilicoccus pelagius NBRC 104925</name>
    <dbReference type="NCBI Taxonomy" id="1089455"/>
    <lineage>
        <taxon>Bacteria</taxon>
        <taxon>Bacillati</taxon>
        <taxon>Actinomycetota</taxon>
        <taxon>Actinomycetes</taxon>
        <taxon>Micrococcales</taxon>
        <taxon>Dermatophilaceae</taxon>
        <taxon>Mobilicoccus</taxon>
    </lineage>
</organism>
<keyword evidence="3 4" id="KW-0456">Lyase</keyword>
<dbReference type="OrthoDB" id="9809296at2"/>
<reference evidence="6 7" key="1">
    <citation type="submission" date="2012-02" db="EMBL/GenBank/DDBJ databases">
        <title>Whole genome shotgun sequence of Mobilicoccus pelagius NBRC 104925.</title>
        <authorList>
            <person name="Yoshida Y."/>
            <person name="Hosoyama A."/>
            <person name="Tsuchikane K."/>
            <person name="Katsumata H."/>
            <person name="Yamazaki S."/>
            <person name="Fujita N."/>
        </authorList>
    </citation>
    <scope>NUCLEOTIDE SEQUENCE [LARGE SCALE GENOMIC DNA]</scope>
    <source>
        <strain evidence="6 7">NBRC 104925</strain>
    </source>
</reference>
<dbReference type="CDD" id="cd00002">
    <property type="entry name" value="YbaK_deacylase"/>
    <property type="match status" value="1"/>
</dbReference>
<comment type="similarity">
    <text evidence="1 4">Belongs to the prolyl-tRNA editing family. YbaK/EbsC subfamily.</text>
</comment>
<sequence length="171" mass="17596">MARRTTTKPAHGGATPAVTLLTRLGVPFTEHHYDHDPDAESFGREAAEKLGVDPAVVLKTLVVDLSPGGGRGLGVAILPVDHRLDLKAAGAGLGVKKVALADHAAAERSSGYVAGGISPLGQRTVLPTVLDESTLAHETVYVSGGRRGFDVAIAPADLVSILSARTAPITR</sequence>
<dbReference type="Gene3D" id="3.90.960.10">
    <property type="entry name" value="YbaK/aminoacyl-tRNA synthetase-associated domain"/>
    <property type="match status" value="1"/>
</dbReference>
<dbReference type="EC" id="4.2.-.-" evidence="4"/>
<keyword evidence="7" id="KW-1185">Reference proteome</keyword>
<evidence type="ECO:0000313" key="7">
    <source>
        <dbReference type="Proteomes" id="UP000004367"/>
    </source>
</evidence>
<evidence type="ECO:0000259" key="5">
    <source>
        <dbReference type="Pfam" id="PF04073"/>
    </source>
</evidence>
<dbReference type="RefSeq" id="WP_009482906.1">
    <property type="nucleotide sequence ID" value="NZ_BAFE01000073.1"/>
</dbReference>
<dbReference type="InterPro" id="IPR007214">
    <property type="entry name" value="YbaK/aa-tRNA-synth-assoc-dom"/>
</dbReference>
<accession>H5UTF0</accession>
<gene>
    <name evidence="6" type="ORF">MOPEL_096_00150</name>
</gene>
<evidence type="ECO:0000256" key="2">
    <source>
        <dbReference type="ARBA" id="ARBA00022917"/>
    </source>
</evidence>
<dbReference type="Proteomes" id="UP000004367">
    <property type="component" value="Unassembled WGS sequence"/>
</dbReference>
<evidence type="ECO:0000256" key="4">
    <source>
        <dbReference type="PIRNR" id="PIRNR006181"/>
    </source>
</evidence>
<evidence type="ECO:0000256" key="3">
    <source>
        <dbReference type="ARBA" id="ARBA00023239"/>
    </source>
</evidence>
<dbReference type="Pfam" id="PF04073">
    <property type="entry name" value="tRNA_edit"/>
    <property type="match status" value="1"/>
</dbReference>
<comment type="caution">
    <text evidence="6">The sequence shown here is derived from an EMBL/GenBank/DDBJ whole genome shotgun (WGS) entry which is preliminary data.</text>
</comment>
<dbReference type="GO" id="GO:0006412">
    <property type="term" value="P:translation"/>
    <property type="evidence" value="ECO:0007669"/>
    <property type="project" value="UniProtKB-KW"/>
</dbReference>
<dbReference type="PANTHER" id="PTHR30411">
    <property type="entry name" value="CYTOPLASMIC PROTEIN"/>
    <property type="match status" value="1"/>
</dbReference>
<dbReference type="PIRSF" id="PIRSF006181">
    <property type="entry name" value="EbsC_YbaK"/>
    <property type="match status" value="1"/>
</dbReference>
<dbReference type="GO" id="GO:0002161">
    <property type="term" value="F:aminoacyl-tRNA deacylase activity"/>
    <property type="evidence" value="ECO:0007669"/>
    <property type="project" value="InterPro"/>
</dbReference>
<name>H5UTF0_9MICO</name>
<dbReference type="InterPro" id="IPR004369">
    <property type="entry name" value="Prolyl-tRNA_editing_YbaK/EbsC"/>
</dbReference>
<evidence type="ECO:0000313" key="6">
    <source>
        <dbReference type="EMBL" id="GAB49008.1"/>
    </source>
</evidence>
<protein>
    <recommendedName>
        <fullName evidence="4">Cys-tRNA(Pro)/Cys-tRNA(Cys) deacylase</fullName>
        <ecNumber evidence="4">4.2.-.-</ecNumber>
    </recommendedName>
</protein>